<proteinExistence type="predicted"/>
<dbReference type="EMBL" id="ML978367">
    <property type="protein sequence ID" value="KAF2023219.1"/>
    <property type="molecule type" value="Genomic_DNA"/>
</dbReference>
<evidence type="ECO:0000313" key="2">
    <source>
        <dbReference type="EMBL" id="KAF2023219.1"/>
    </source>
</evidence>
<evidence type="ECO:0000313" key="3">
    <source>
        <dbReference type="Proteomes" id="UP000799777"/>
    </source>
</evidence>
<reference evidence="2" key="1">
    <citation type="journal article" date="2020" name="Stud. Mycol.">
        <title>101 Dothideomycetes genomes: a test case for predicting lifestyles and emergence of pathogens.</title>
        <authorList>
            <person name="Haridas S."/>
            <person name="Albert R."/>
            <person name="Binder M."/>
            <person name="Bloem J."/>
            <person name="Labutti K."/>
            <person name="Salamov A."/>
            <person name="Andreopoulos B."/>
            <person name="Baker S."/>
            <person name="Barry K."/>
            <person name="Bills G."/>
            <person name="Bluhm B."/>
            <person name="Cannon C."/>
            <person name="Castanera R."/>
            <person name="Culley D."/>
            <person name="Daum C."/>
            <person name="Ezra D."/>
            <person name="Gonzalez J."/>
            <person name="Henrissat B."/>
            <person name="Kuo A."/>
            <person name="Liang C."/>
            <person name="Lipzen A."/>
            <person name="Lutzoni F."/>
            <person name="Magnuson J."/>
            <person name="Mondo S."/>
            <person name="Nolan M."/>
            <person name="Ohm R."/>
            <person name="Pangilinan J."/>
            <person name="Park H.-J."/>
            <person name="Ramirez L."/>
            <person name="Alfaro M."/>
            <person name="Sun H."/>
            <person name="Tritt A."/>
            <person name="Yoshinaga Y."/>
            <person name="Zwiers L.-H."/>
            <person name="Turgeon B."/>
            <person name="Goodwin S."/>
            <person name="Spatafora J."/>
            <person name="Crous P."/>
            <person name="Grigoriev I."/>
        </authorList>
    </citation>
    <scope>NUCLEOTIDE SEQUENCE</scope>
    <source>
        <strain evidence="2">CBS 110217</strain>
    </source>
</reference>
<protein>
    <recommendedName>
        <fullName evidence="1">C2H2-type domain-containing protein</fullName>
    </recommendedName>
</protein>
<dbReference type="Proteomes" id="UP000799777">
    <property type="component" value="Unassembled WGS sequence"/>
</dbReference>
<feature type="domain" description="C2H2-type" evidence="1">
    <location>
        <begin position="65"/>
        <end position="88"/>
    </location>
</feature>
<dbReference type="PROSITE" id="PS00028">
    <property type="entry name" value="ZINC_FINGER_C2H2_1"/>
    <property type="match status" value="1"/>
</dbReference>
<comment type="caution">
    <text evidence="2">The sequence shown here is derived from an EMBL/GenBank/DDBJ whole genome shotgun (WGS) entry which is preliminary data.</text>
</comment>
<gene>
    <name evidence="2" type="ORF">EK21DRAFT_95081</name>
</gene>
<name>A0A9P4LGI5_9PLEO</name>
<evidence type="ECO:0000259" key="1">
    <source>
        <dbReference type="PROSITE" id="PS00028"/>
    </source>
</evidence>
<keyword evidence="3" id="KW-1185">Reference proteome</keyword>
<dbReference type="OrthoDB" id="6077919at2759"/>
<dbReference type="AlphaFoldDB" id="A0A9P4LGI5"/>
<accession>A0A9P4LGI5</accession>
<sequence>MDKPVELSGGRVGLFEHNVEALEVEDLEENRVWTLFDTITFGRLPLATACGLRKYFWQHANSYGCTYPECFKRFENGLDWRRHEGSQHFQLEAFRCKCGAHFFRDTAFKRHLEAQHECKDLDSQEKEVQQPRIGNNCQRTFWCGLCKNIIELEEKRNAAWNKRFDHIESHIKLEHKSIEQWVCVIENKTKRKLQKDLCGSAGVPLRLMWCSFYIVVIVVLCKLGL</sequence>
<organism evidence="2 3">
    <name type="scientific">Setomelanomma holmii</name>
    <dbReference type="NCBI Taxonomy" id="210430"/>
    <lineage>
        <taxon>Eukaryota</taxon>
        <taxon>Fungi</taxon>
        <taxon>Dikarya</taxon>
        <taxon>Ascomycota</taxon>
        <taxon>Pezizomycotina</taxon>
        <taxon>Dothideomycetes</taxon>
        <taxon>Pleosporomycetidae</taxon>
        <taxon>Pleosporales</taxon>
        <taxon>Pleosporineae</taxon>
        <taxon>Phaeosphaeriaceae</taxon>
        <taxon>Setomelanomma</taxon>
    </lineage>
</organism>
<dbReference type="InterPro" id="IPR013087">
    <property type="entry name" value="Znf_C2H2_type"/>
</dbReference>